<evidence type="ECO:0000313" key="3">
    <source>
        <dbReference type="EMBL" id="OWV32852.1"/>
    </source>
</evidence>
<organism evidence="3 4">
    <name type="scientific">Pacificimonas flava</name>
    <dbReference type="NCBI Taxonomy" id="1234595"/>
    <lineage>
        <taxon>Bacteria</taxon>
        <taxon>Pseudomonadati</taxon>
        <taxon>Pseudomonadota</taxon>
        <taxon>Alphaproteobacteria</taxon>
        <taxon>Sphingomonadales</taxon>
        <taxon>Sphingosinicellaceae</taxon>
        <taxon>Pacificimonas</taxon>
    </lineage>
</organism>
<keyword evidence="2" id="KW-0472">Membrane</keyword>
<dbReference type="PANTHER" id="PTHR11328">
    <property type="entry name" value="MAJOR FACILITATOR SUPERFAMILY DOMAIN-CONTAINING PROTEIN"/>
    <property type="match status" value="1"/>
</dbReference>
<feature type="transmembrane region" description="Helical" evidence="2">
    <location>
        <begin position="70"/>
        <end position="93"/>
    </location>
</feature>
<proteinExistence type="inferred from homology"/>
<dbReference type="InterPro" id="IPR039672">
    <property type="entry name" value="MFS_2"/>
</dbReference>
<feature type="transmembrane region" description="Helical" evidence="2">
    <location>
        <begin position="306"/>
        <end position="327"/>
    </location>
</feature>
<keyword evidence="3" id="KW-0813">Transport</keyword>
<sequence length="502" mass="55369">MKEPAGLNQAALERELIADEPTGASTKDKPSLWTKFAYGFGSVAYGIKDQGFKYFLLLFYAQVVGLDSRLVSLAIMVALIADAFSDPLVGYWSDNLRSRWGRRHPFMYGAAIPIVVTYYFLWTPPDGLSQAQLFWYVVILSILIRTIITLYETPGAALAAELTQDYDQRSSLLSWRYFFGWSGGNIMTVVSFGLIFAAFSTEAIPNGQFNPEAYRVYALAACSIILISILVSSLGTHARIKDLPKAPPQRTLTLGIMFREILETFRSRSFAALFIASLLGYIASGLGAGLAFYFSTFFWGFTPMEIFYITAGVFLSAIIGAPIAAFVSRTIGKKRGAVIIGLVAFLGSPTPVFLRLVGVMPENGDPLLFPIIFVTTTLDVALIICYQILAASMLADLVEDAELRTHRRSEGLFFAAATFMRKWGEGLGIVVAGFVISLAGIATGAQQGEVSDLTLFRLAVIYMPVYLGFYMAMIFCISRYQLSREGHEENLRQLDERRQAPA</sequence>
<dbReference type="GO" id="GO:0008643">
    <property type="term" value="P:carbohydrate transport"/>
    <property type="evidence" value="ECO:0007669"/>
    <property type="project" value="InterPro"/>
</dbReference>
<comment type="caution">
    <text evidence="3">The sequence shown here is derived from an EMBL/GenBank/DDBJ whole genome shotgun (WGS) entry which is preliminary data.</text>
</comment>
<evidence type="ECO:0000256" key="2">
    <source>
        <dbReference type="SAM" id="Phobius"/>
    </source>
</evidence>
<feature type="transmembrane region" description="Helical" evidence="2">
    <location>
        <begin position="214"/>
        <end position="235"/>
    </location>
</feature>
<dbReference type="AlphaFoldDB" id="A0A219B3A5"/>
<name>A0A219B3A5_9SPHN</name>
<feature type="transmembrane region" description="Helical" evidence="2">
    <location>
        <begin position="367"/>
        <end position="389"/>
    </location>
</feature>
<dbReference type="InterPro" id="IPR036259">
    <property type="entry name" value="MFS_trans_sf"/>
</dbReference>
<keyword evidence="2" id="KW-0812">Transmembrane</keyword>
<evidence type="ECO:0000256" key="1">
    <source>
        <dbReference type="ARBA" id="ARBA00009617"/>
    </source>
</evidence>
<gene>
    <name evidence="3" type="ORF">B5C34_04880</name>
</gene>
<accession>A0A219B3A5</accession>
<feature type="transmembrane region" description="Helical" evidence="2">
    <location>
        <begin position="133"/>
        <end position="151"/>
    </location>
</feature>
<keyword evidence="4" id="KW-1185">Reference proteome</keyword>
<dbReference type="PANTHER" id="PTHR11328:SF24">
    <property type="entry name" value="MAJOR FACILITATOR SUPERFAMILY (MFS) PROFILE DOMAIN-CONTAINING PROTEIN"/>
    <property type="match status" value="1"/>
</dbReference>
<keyword evidence="2" id="KW-1133">Transmembrane helix</keyword>
<protein>
    <submittedName>
        <fullName evidence="3">Sugar transporter</fullName>
    </submittedName>
</protein>
<reference evidence="4" key="1">
    <citation type="submission" date="2017-05" db="EMBL/GenBank/DDBJ databases">
        <authorList>
            <person name="Lin X."/>
        </authorList>
    </citation>
    <scope>NUCLEOTIDE SEQUENCE [LARGE SCALE GENOMIC DNA]</scope>
    <source>
        <strain evidence="4">JLT2012</strain>
    </source>
</reference>
<evidence type="ECO:0000313" key="4">
    <source>
        <dbReference type="Proteomes" id="UP000198462"/>
    </source>
</evidence>
<feature type="transmembrane region" description="Helical" evidence="2">
    <location>
        <begin position="455"/>
        <end position="477"/>
    </location>
</feature>
<dbReference type="EMBL" id="NFZT01000001">
    <property type="protein sequence ID" value="OWV32852.1"/>
    <property type="molecule type" value="Genomic_DNA"/>
</dbReference>
<dbReference type="Proteomes" id="UP000198462">
    <property type="component" value="Unassembled WGS sequence"/>
</dbReference>
<feature type="transmembrane region" description="Helical" evidence="2">
    <location>
        <begin position="339"/>
        <end position="361"/>
    </location>
</feature>
<feature type="transmembrane region" description="Helical" evidence="2">
    <location>
        <begin position="426"/>
        <end position="443"/>
    </location>
</feature>
<feature type="transmembrane region" description="Helical" evidence="2">
    <location>
        <begin position="105"/>
        <end position="121"/>
    </location>
</feature>
<dbReference type="SUPFAM" id="SSF103473">
    <property type="entry name" value="MFS general substrate transporter"/>
    <property type="match status" value="1"/>
</dbReference>
<dbReference type="Pfam" id="PF13347">
    <property type="entry name" value="MFS_2"/>
    <property type="match status" value="1"/>
</dbReference>
<feature type="transmembrane region" description="Helical" evidence="2">
    <location>
        <begin position="270"/>
        <end position="294"/>
    </location>
</feature>
<dbReference type="GO" id="GO:0005886">
    <property type="term" value="C:plasma membrane"/>
    <property type="evidence" value="ECO:0007669"/>
    <property type="project" value="TreeGrafter"/>
</dbReference>
<dbReference type="RefSeq" id="WP_088711642.1">
    <property type="nucleotide sequence ID" value="NZ_NFZT01000001.1"/>
</dbReference>
<feature type="transmembrane region" description="Helical" evidence="2">
    <location>
        <begin position="178"/>
        <end position="199"/>
    </location>
</feature>
<dbReference type="GO" id="GO:0015293">
    <property type="term" value="F:symporter activity"/>
    <property type="evidence" value="ECO:0007669"/>
    <property type="project" value="InterPro"/>
</dbReference>
<keyword evidence="3" id="KW-0762">Sugar transport</keyword>
<dbReference type="Gene3D" id="1.20.1250.20">
    <property type="entry name" value="MFS general substrate transporter like domains"/>
    <property type="match status" value="1"/>
</dbReference>
<dbReference type="OrthoDB" id="9764596at2"/>
<comment type="similarity">
    <text evidence="1">Belongs to the sodium:galactoside symporter (TC 2.A.2) family.</text>
</comment>